<accession>A0A7V3ZT74</accession>
<gene>
    <name evidence="4" type="ORF">ENU72_02860</name>
</gene>
<comment type="caution">
    <text evidence="4">The sequence shown here is derived from an EMBL/GenBank/DDBJ whole genome shotgun (WGS) entry which is preliminary data.</text>
</comment>
<evidence type="ECO:0000256" key="3">
    <source>
        <dbReference type="ARBA" id="ARBA00023065"/>
    </source>
</evidence>
<keyword evidence="2" id="KW-0813">Transport</keyword>
<sequence length="109" mass="12717">MKSYKILAITEEGYDTGFRLAGCDVEMVENEKDVVLILQKYIDEKIYGIIIVDADLFYKIEEKKRRIFEESLLPSIVPLNLKIKGKRDAGEYLKEVVRRVLGYSIRIKE</sequence>
<dbReference type="Pfam" id="PF01990">
    <property type="entry name" value="ATP-synt_F"/>
    <property type="match status" value="1"/>
</dbReference>
<dbReference type="InterPro" id="IPR008218">
    <property type="entry name" value="ATPase_V1-cplx_f_g_su"/>
</dbReference>
<reference evidence="4" key="1">
    <citation type="journal article" date="2020" name="mSystems">
        <title>Genome- and Community-Level Interaction Insights into Carbon Utilization and Element Cycling Functions of Hydrothermarchaeota in Hydrothermal Sediment.</title>
        <authorList>
            <person name="Zhou Z."/>
            <person name="Liu Y."/>
            <person name="Xu W."/>
            <person name="Pan J."/>
            <person name="Luo Z.H."/>
            <person name="Li M."/>
        </authorList>
    </citation>
    <scope>NUCLEOTIDE SEQUENCE [LARGE SCALE GENOMIC DNA]</scope>
    <source>
        <strain evidence="4">SpSt-695</strain>
    </source>
</reference>
<evidence type="ECO:0000256" key="2">
    <source>
        <dbReference type="ARBA" id="ARBA00022448"/>
    </source>
</evidence>
<protein>
    <recommendedName>
        <fullName evidence="5">V-type ATP synthase subunit F</fullName>
    </recommendedName>
</protein>
<dbReference type="GO" id="GO:0046961">
    <property type="term" value="F:proton-transporting ATPase activity, rotational mechanism"/>
    <property type="evidence" value="ECO:0007669"/>
    <property type="project" value="InterPro"/>
</dbReference>
<comment type="similarity">
    <text evidence="1">Belongs to the V-ATPase F subunit family.</text>
</comment>
<evidence type="ECO:0008006" key="5">
    <source>
        <dbReference type="Google" id="ProtNLM"/>
    </source>
</evidence>
<dbReference type="Gene3D" id="3.40.50.10580">
    <property type="entry name" value="ATPase, V1 complex, subunit F"/>
    <property type="match status" value="1"/>
</dbReference>
<dbReference type="EMBL" id="DTDP01000128">
    <property type="protein sequence ID" value="HGK53946.1"/>
    <property type="molecule type" value="Genomic_DNA"/>
</dbReference>
<evidence type="ECO:0000256" key="1">
    <source>
        <dbReference type="ARBA" id="ARBA00010148"/>
    </source>
</evidence>
<dbReference type="InterPro" id="IPR036906">
    <property type="entry name" value="ATPase_V1_fsu_sf"/>
</dbReference>
<keyword evidence="3" id="KW-0406">Ion transport</keyword>
<dbReference type="AlphaFoldDB" id="A0A7V3ZT74"/>
<proteinExistence type="inferred from homology"/>
<evidence type="ECO:0000313" key="4">
    <source>
        <dbReference type="EMBL" id="HGK53946.1"/>
    </source>
</evidence>
<organism evidence="4">
    <name type="scientific">candidate division WOR-3 bacterium</name>
    <dbReference type="NCBI Taxonomy" id="2052148"/>
    <lineage>
        <taxon>Bacteria</taxon>
        <taxon>Bacteria division WOR-3</taxon>
    </lineage>
</organism>
<name>A0A7V3ZT74_UNCW3</name>
<dbReference type="SUPFAM" id="SSF159468">
    <property type="entry name" value="AtpF-like"/>
    <property type="match status" value="1"/>
</dbReference>